<dbReference type="PROSITE" id="PS00125">
    <property type="entry name" value="SER_THR_PHOSPHATASE"/>
    <property type="match status" value="1"/>
</dbReference>
<proteinExistence type="predicted"/>
<dbReference type="CDD" id="cd00144">
    <property type="entry name" value="MPP_PPP_family"/>
    <property type="match status" value="1"/>
</dbReference>
<dbReference type="AlphaFoldDB" id="A0A7C1P357"/>
<dbReference type="Gene3D" id="3.60.21.10">
    <property type="match status" value="1"/>
</dbReference>
<evidence type="ECO:0000259" key="1">
    <source>
        <dbReference type="PROSITE" id="PS00125"/>
    </source>
</evidence>
<comment type="caution">
    <text evidence="2">The sequence shown here is derived from an EMBL/GenBank/DDBJ whole genome shotgun (WGS) entry which is preliminary data.</text>
</comment>
<dbReference type="EMBL" id="DRZM01000073">
    <property type="protein sequence ID" value="HHP04522.1"/>
    <property type="molecule type" value="Genomic_DNA"/>
</dbReference>
<evidence type="ECO:0000313" key="2">
    <source>
        <dbReference type="EMBL" id="HEB48811.1"/>
    </source>
</evidence>
<dbReference type="InterPro" id="IPR006186">
    <property type="entry name" value="Ser/Thr-sp_prot-phosphatase"/>
</dbReference>
<dbReference type="SMART" id="SM00156">
    <property type="entry name" value="PP2Ac"/>
    <property type="match status" value="1"/>
</dbReference>
<dbReference type="InterPro" id="IPR029052">
    <property type="entry name" value="Metallo-depent_PP-like"/>
</dbReference>
<dbReference type="InterPro" id="IPR050341">
    <property type="entry name" value="PP1_catalytic_subunit"/>
</dbReference>
<gene>
    <name evidence="3" type="ORF">ENM88_02060</name>
    <name evidence="2" type="ORF">ENP77_03335</name>
</gene>
<dbReference type="GO" id="GO:0004722">
    <property type="term" value="F:protein serine/threonine phosphatase activity"/>
    <property type="evidence" value="ECO:0007669"/>
    <property type="project" value="TreeGrafter"/>
</dbReference>
<dbReference type="SUPFAM" id="SSF56300">
    <property type="entry name" value="Metallo-dependent phosphatases"/>
    <property type="match status" value="1"/>
</dbReference>
<organism evidence="2">
    <name type="scientific">Thermofilum pendens</name>
    <dbReference type="NCBI Taxonomy" id="2269"/>
    <lineage>
        <taxon>Archaea</taxon>
        <taxon>Thermoproteota</taxon>
        <taxon>Thermoprotei</taxon>
        <taxon>Thermofilales</taxon>
        <taxon>Thermofilaceae</taxon>
        <taxon>Thermofilum</taxon>
    </lineage>
</organism>
<dbReference type="PANTHER" id="PTHR11668">
    <property type="entry name" value="SERINE/THREONINE PROTEIN PHOSPHATASE"/>
    <property type="match status" value="1"/>
</dbReference>
<accession>A0A7C1P357</accession>
<evidence type="ECO:0000313" key="3">
    <source>
        <dbReference type="EMBL" id="HHP04522.1"/>
    </source>
</evidence>
<sequence length="269" mass="30165">MALGRALPEEDELISLLREAQRLLSKEPQLLEVSARSVLVIGDTHGDVVTSQKALECEAEVKVFLGDYVDRGMFQLENIITLLREKLEKPERLILLRGNHETPEMNRYYGFLDEVLYRYSMEVYREFVGVFSSMSYAVVINREFLGVHGGLARGLESVEQIGSLPKGDVNLEHPIAFQLLWNDPDEHVKDYAPSPRGPGAYLFGARPLEEFLSANGLKALVRAHQPFPEGYKVFFGGKLVSVFSCSFYPISSPKGLLIEGGQAKIVKIF</sequence>
<dbReference type="PRINTS" id="PR00114">
    <property type="entry name" value="STPHPHTASE"/>
</dbReference>
<dbReference type="GO" id="GO:0005737">
    <property type="term" value="C:cytoplasm"/>
    <property type="evidence" value="ECO:0007669"/>
    <property type="project" value="TreeGrafter"/>
</dbReference>
<name>A0A7C1P357_THEPE</name>
<dbReference type="Pfam" id="PF00149">
    <property type="entry name" value="Metallophos"/>
    <property type="match status" value="1"/>
</dbReference>
<protein>
    <submittedName>
        <fullName evidence="2">Serine/threonine protein phosphatase</fullName>
    </submittedName>
</protein>
<dbReference type="EMBL" id="DSKP01000118">
    <property type="protein sequence ID" value="HEB48811.1"/>
    <property type="molecule type" value="Genomic_DNA"/>
</dbReference>
<dbReference type="InterPro" id="IPR004843">
    <property type="entry name" value="Calcineurin-like_PHP"/>
</dbReference>
<feature type="domain" description="Serine/threonine specific protein phosphatases" evidence="1">
    <location>
        <begin position="96"/>
        <end position="101"/>
    </location>
</feature>
<reference evidence="2" key="1">
    <citation type="journal article" date="2020" name="mSystems">
        <title>Genome- and Community-Level Interaction Insights into Carbon Utilization and Element Cycling Functions of Hydrothermarchaeota in Hydrothermal Sediment.</title>
        <authorList>
            <person name="Zhou Z."/>
            <person name="Liu Y."/>
            <person name="Xu W."/>
            <person name="Pan J."/>
            <person name="Luo Z.H."/>
            <person name="Li M."/>
        </authorList>
    </citation>
    <scope>NUCLEOTIDE SEQUENCE [LARGE SCALE GENOMIC DNA]</scope>
    <source>
        <strain evidence="3">SpSt-1125</strain>
        <strain evidence="2">SpSt-25</strain>
    </source>
</reference>
<dbReference type="PANTHER" id="PTHR11668:SF496">
    <property type="entry name" value="SERINE_THREONINE-PROTEIN PHOSPHATASE"/>
    <property type="match status" value="1"/>
</dbReference>